<dbReference type="Pfam" id="PF25872">
    <property type="entry name" value="HTH_77"/>
    <property type="match status" value="1"/>
</dbReference>
<dbReference type="PRINTS" id="PR00038">
    <property type="entry name" value="HTHLUXR"/>
</dbReference>
<dbReference type="PANTHER" id="PTHR47691:SF3">
    <property type="entry name" value="HTH-TYPE TRANSCRIPTIONAL REGULATOR RV0890C-RELATED"/>
    <property type="match status" value="1"/>
</dbReference>
<dbReference type="InterPro" id="IPR027417">
    <property type="entry name" value="P-loop_NTPase"/>
</dbReference>
<dbReference type="CDD" id="cd06170">
    <property type="entry name" value="LuxR_C_like"/>
    <property type="match status" value="1"/>
</dbReference>
<evidence type="ECO:0000313" key="3">
    <source>
        <dbReference type="Proteomes" id="UP001165079"/>
    </source>
</evidence>
<evidence type="ECO:0000259" key="1">
    <source>
        <dbReference type="PROSITE" id="PS50043"/>
    </source>
</evidence>
<dbReference type="SUPFAM" id="SSF46894">
    <property type="entry name" value="C-terminal effector domain of the bipartite response regulators"/>
    <property type="match status" value="1"/>
</dbReference>
<dbReference type="InterPro" id="IPR058852">
    <property type="entry name" value="HTH_77"/>
</dbReference>
<dbReference type="Gene3D" id="1.10.10.10">
    <property type="entry name" value="Winged helix-like DNA-binding domain superfamily/Winged helix DNA-binding domain"/>
    <property type="match status" value="1"/>
</dbReference>
<name>A0A9W6WBK7_9ACTN</name>
<dbReference type="EMBL" id="BSTX01000003">
    <property type="protein sequence ID" value="GLZ79671.1"/>
    <property type="molecule type" value="Genomic_DNA"/>
</dbReference>
<dbReference type="SMART" id="SM00421">
    <property type="entry name" value="HTH_LUXR"/>
    <property type="match status" value="1"/>
</dbReference>
<dbReference type="Gene3D" id="3.40.50.300">
    <property type="entry name" value="P-loop containing nucleotide triphosphate hydrolases"/>
    <property type="match status" value="1"/>
</dbReference>
<evidence type="ECO:0000313" key="2">
    <source>
        <dbReference type="EMBL" id="GLZ79671.1"/>
    </source>
</evidence>
<dbReference type="InterPro" id="IPR000792">
    <property type="entry name" value="Tscrpt_reg_LuxR_C"/>
</dbReference>
<organism evidence="2 3">
    <name type="scientific">Actinorhabdospora filicis</name>
    <dbReference type="NCBI Taxonomy" id="1785913"/>
    <lineage>
        <taxon>Bacteria</taxon>
        <taxon>Bacillati</taxon>
        <taxon>Actinomycetota</taxon>
        <taxon>Actinomycetes</taxon>
        <taxon>Micromonosporales</taxon>
        <taxon>Micromonosporaceae</taxon>
        <taxon>Actinorhabdospora</taxon>
    </lineage>
</organism>
<feature type="domain" description="HTH luxR-type" evidence="1">
    <location>
        <begin position="1"/>
        <end position="62"/>
    </location>
</feature>
<dbReference type="PROSITE" id="PS50043">
    <property type="entry name" value="HTH_LUXR_2"/>
    <property type="match status" value="1"/>
</dbReference>
<dbReference type="PANTHER" id="PTHR47691">
    <property type="entry name" value="REGULATOR-RELATED"/>
    <property type="match status" value="1"/>
</dbReference>
<sequence>MAGVSERENEVLAALGERLTNAQIARRLHISVRTVESHVSSLLRKYGVADRRELAGLAPASDAPPVRVVAGLPVPRTSFIGREEEREAIRAALSVSRLVTVTGPGGVGKTRLAVRFAAEHSLPGAYADLVPVGADFLVQTVAAALGVTERAPQPLEEAVIAHLGADPALLVLDNCEHLLDAAAGFADRLLTACPGVRILATGRERLGVPGERVVPLGPLPVGSDAQELFRDRAASADPDFHDEPGAVAELCARLDGMPLAIELAAARAAALGASGLLTALSGGDFLRLFAGGRAADERHRSLRAVIAWSHDLLDADERVLFGRLGVFAGRFDLDAAVAVAAMERPLVADTLGRLVDKSLVAHERAANRWRMLEAVRAYARELPADPGLAGRHLDWAAATASALQTRLDEPGWRADFDLVADDLRAATATGGESAHALARGLGRLAYARRFVHEALGHYLRAARLAASPGEAVRDLRSAAALTHATATPEDAFALLLDAAARARDAGDSFALAVSLASALVTADRFPGGFRDRPDRARLDALRAEAELAHDPGDPVAVAHLAAAASWASFWTGPEPDRALAEAAVATARAAGEPMLLSAGLDALCAVSAMAGHVRDAHREAMERLAVLSTASREDPHGAVEIVDVVRTAATYALAVGDLPSAVAVARRALTDDLVGDHPYLAASTLVPPLALMGEYDSALDRARASWEGWLRAGRPANGRVRSALAGAALALGMRGDAEGHRVWQARAEDAQFGVRGSFPEFVEIRVAVHSGDFRDAAGLVERAFGGAWGPAPTYLLPAAAELAVAAGLPGAAERLAEASAMAEHSDWAAACLARATGRLTGDEGELERSVTLWEKIGARAERAITLLLLPGRAAEGASELDALECAVPAS</sequence>
<comment type="caution">
    <text evidence="2">The sequence shown here is derived from an EMBL/GenBank/DDBJ whole genome shotgun (WGS) entry which is preliminary data.</text>
</comment>
<proteinExistence type="predicted"/>
<dbReference type="RefSeq" id="WP_285664817.1">
    <property type="nucleotide sequence ID" value="NZ_BSTX01000003.1"/>
</dbReference>
<dbReference type="AlphaFoldDB" id="A0A9W6WBK7"/>
<dbReference type="InterPro" id="IPR036388">
    <property type="entry name" value="WH-like_DNA-bd_sf"/>
</dbReference>
<keyword evidence="3" id="KW-1185">Reference proteome</keyword>
<dbReference type="SUPFAM" id="SSF52540">
    <property type="entry name" value="P-loop containing nucleoside triphosphate hydrolases"/>
    <property type="match status" value="1"/>
</dbReference>
<dbReference type="Pfam" id="PF00196">
    <property type="entry name" value="GerE"/>
    <property type="match status" value="1"/>
</dbReference>
<dbReference type="InterPro" id="IPR016032">
    <property type="entry name" value="Sig_transdc_resp-reg_C-effctor"/>
</dbReference>
<protein>
    <recommendedName>
        <fullName evidence="1">HTH luxR-type domain-containing protein</fullName>
    </recommendedName>
</protein>
<dbReference type="GO" id="GO:0003677">
    <property type="term" value="F:DNA binding"/>
    <property type="evidence" value="ECO:0007669"/>
    <property type="project" value="InterPro"/>
</dbReference>
<reference evidence="2" key="1">
    <citation type="submission" date="2023-03" db="EMBL/GenBank/DDBJ databases">
        <title>Actinorhabdospora filicis NBRC 111898.</title>
        <authorList>
            <person name="Ichikawa N."/>
            <person name="Sato H."/>
            <person name="Tonouchi N."/>
        </authorList>
    </citation>
    <scope>NUCLEOTIDE SEQUENCE</scope>
    <source>
        <strain evidence="2">NBRC 111898</strain>
    </source>
</reference>
<gene>
    <name evidence="2" type="ORF">Afil01_44780</name>
</gene>
<accession>A0A9W6WBK7</accession>
<dbReference type="Proteomes" id="UP001165079">
    <property type="component" value="Unassembled WGS sequence"/>
</dbReference>
<dbReference type="GO" id="GO:0006355">
    <property type="term" value="P:regulation of DNA-templated transcription"/>
    <property type="evidence" value="ECO:0007669"/>
    <property type="project" value="InterPro"/>
</dbReference>